<evidence type="ECO:0000313" key="9">
    <source>
        <dbReference type="EMBL" id="CAA0839423.1"/>
    </source>
</evidence>
<feature type="region of interest" description="Disordered" evidence="7">
    <location>
        <begin position="1"/>
        <end position="48"/>
    </location>
</feature>
<evidence type="ECO:0000256" key="3">
    <source>
        <dbReference type="ARBA" id="ARBA00022833"/>
    </source>
</evidence>
<keyword evidence="4" id="KW-0805">Transcription regulation</keyword>
<keyword evidence="1" id="KW-0479">Metal-binding</keyword>
<keyword evidence="10" id="KW-1185">Reference proteome</keyword>
<evidence type="ECO:0000256" key="6">
    <source>
        <dbReference type="PROSITE-ProRule" id="PRU00027"/>
    </source>
</evidence>
<organism evidence="9 10">
    <name type="scientific">Striga hermonthica</name>
    <name type="common">Purple witchweed</name>
    <name type="synonym">Buchnera hermonthica</name>
    <dbReference type="NCBI Taxonomy" id="68872"/>
    <lineage>
        <taxon>Eukaryota</taxon>
        <taxon>Viridiplantae</taxon>
        <taxon>Streptophyta</taxon>
        <taxon>Embryophyta</taxon>
        <taxon>Tracheophyta</taxon>
        <taxon>Spermatophyta</taxon>
        <taxon>Magnoliopsida</taxon>
        <taxon>eudicotyledons</taxon>
        <taxon>Gunneridae</taxon>
        <taxon>Pentapetalae</taxon>
        <taxon>asterids</taxon>
        <taxon>lamiids</taxon>
        <taxon>Lamiales</taxon>
        <taxon>Orobanchaceae</taxon>
        <taxon>Buchnereae</taxon>
        <taxon>Striga</taxon>
    </lineage>
</organism>
<evidence type="ECO:0000256" key="1">
    <source>
        <dbReference type="ARBA" id="ARBA00022723"/>
    </source>
</evidence>
<dbReference type="GO" id="GO:0008270">
    <property type="term" value="F:zinc ion binding"/>
    <property type="evidence" value="ECO:0007669"/>
    <property type="project" value="UniProtKB-KW"/>
</dbReference>
<dbReference type="Proteomes" id="UP001153555">
    <property type="component" value="Unassembled WGS sequence"/>
</dbReference>
<dbReference type="GO" id="GO:0003677">
    <property type="term" value="F:DNA binding"/>
    <property type="evidence" value="ECO:0007669"/>
    <property type="project" value="InterPro"/>
</dbReference>
<dbReference type="InterPro" id="IPR052035">
    <property type="entry name" value="ZnF_BED_domain_contain"/>
</dbReference>
<evidence type="ECO:0000256" key="4">
    <source>
        <dbReference type="ARBA" id="ARBA00023015"/>
    </source>
</evidence>
<dbReference type="PANTHER" id="PTHR46481">
    <property type="entry name" value="ZINC FINGER BED DOMAIN-CONTAINING PROTEIN 4"/>
    <property type="match status" value="1"/>
</dbReference>
<evidence type="ECO:0000259" key="8">
    <source>
        <dbReference type="PROSITE" id="PS50808"/>
    </source>
</evidence>
<dbReference type="AlphaFoldDB" id="A0A9N7RPT4"/>
<dbReference type="PANTHER" id="PTHR46481:SF11">
    <property type="entry name" value="ZINC FINGER BED DOMAIN-CONTAINING PROTEIN RICESLEEPER 2-LIKE"/>
    <property type="match status" value="1"/>
</dbReference>
<name>A0A9N7RPT4_STRHE</name>
<sequence length="335" mass="37367">MSTPPDTSGSQAVTIFQSVGSRPPTRPRLASGSATPPSSTAAPVTGSGNIDVIQVEDDAPVGCKRKLRSPVWKDYKLTQVNGVWKAICKWCKKHLAGETRNGTTHLKNHSAICDSRACRKGLTQSTIKLNANSKDGTATLEKYVFDPDVAKKELALMIIVHEYPLSMVDHGGFRRFCAALQPAFKLVSRNTIRKDIFDMYQVQKQCMVNYIKKLSSRVAVTTDLWTSNHQRKGYMAVTAHFLDDDWKLKSFLIRFIYVPAPHTTEVVVEVLHEVLLDWHIERNLSTITLDNCSVNDNVMKTMIGTKGDDLAKNKAAIEGKLPLCKRWNECYGEGN</sequence>
<protein>
    <recommendedName>
        <fullName evidence="8">BED-type domain-containing protein</fullName>
    </recommendedName>
</protein>
<keyword evidence="2 6" id="KW-0863">Zinc-finger</keyword>
<dbReference type="EMBL" id="CACSLK010031421">
    <property type="protein sequence ID" value="CAA0839423.1"/>
    <property type="molecule type" value="Genomic_DNA"/>
</dbReference>
<keyword evidence="3" id="KW-0862">Zinc</keyword>
<accession>A0A9N7RPT4</accession>
<feature type="domain" description="BED-type" evidence="8">
    <location>
        <begin position="66"/>
        <end position="125"/>
    </location>
</feature>
<evidence type="ECO:0000256" key="5">
    <source>
        <dbReference type="ARBA" id="ARBA00023163"/>
    </source>
</evidence>
<dbReference type="OrthoDB" id="1900170at2759"/>
<feature type="compositionally biased region" description="Low complexity" evidence="7">
    <location>
        <begin position="30"/>
        <end position="47"/>
    </location>
</feature>
<evidence type="ECO:0000313" key="10">
    <source>
        <dbReference type="Proteomes" id="UP001153555"/>
    </source>
</evidence>
<proteinExistence type="predicted"/>
<evidence type="ECO:0000256" key="2">
    <source>
        <dbReference type="ARBA" id="ARBA00022771"/>
    </source>
</evidence>
<comment type="caution">
    <text evidence="9">The sequence shown here is derived from an EMBL/GenBank/DDBJ whole genome shotgun (WGS) entry which is preliminary data.</text>
</comment>
<dbReference type="InterPro" id="IPR003656">
    <property type="entry name" value="Znf_BED"/>
</dbReference>
<evidence type="ECO:0000256" key="7">
    <source>
        <dbReference type="SAM" id="MobiDB-lite"/>
    </source>
</evidence>
<dbReference type="SMART" id="SM00614">
    <property type="entry name" value="ZnF_BED"/>
    <property type="match status" value="1"/>
</dbReference>
<feature type="compositionally biased region" description="Polar residues" evidence="7">
    <location>
        <begin position="1"/>
        <end position="20"/>
    </location>
</feature>
<dbReference type="InterPro" id="IPR012337">
    <property type="entry name" value="RNaseH-like_sf"/>
</dbReference>
<keyword evidence="5" id="KW-0804">Transcription</keyword>
<reference evidence="9" key="1">
    <citation type="submission" date="2019-12" db="EMBL/GenBank/DDBJ databases">
        <authorList>
            <person name="Scholes J."/>
        </authorList>
    </citation>
    <scope>NUCLEOTIDE SEQUENCE</scope>
</reference>
<dbReference type="PROSITE" id="PS50808">
    <property type="entry name" value="ZF_BED"/>
    <property type="match status" value="1"/>
</dbReference>
<dbReference type="SUPFAM" id="SSF53098">
    <property type="entry name" value="Ribonuclease H-like"/>
    <property type="match status" value="1"/>
</dbReference>
<gene>
    <name evidence="9" type="ORF">SHERM_05990</name>
</gene>